<dbReference type="EMBL" id="JBIAPI010000002">
    <property type="protein sequence ID" value="MFF3223242.1"/>
    <property type="molecule type" value="Genomic_DNA"/>
</dbReference>
<dbReference type="Gene3D" id="3.40.50.1000">
    <property type="entry name" value="HAD superfamily/HAD-like"/>
    <property type="match status" value="1"/>
</dbReference>
<dbReference type="SUPFAM" id="SSF56784">
    <property type="entry name" value="HAD-like"/>
    <property type="match status" value="1"/>
</dbReference>
<keyword evidence="2" id="KW-1185">Reference proteome</keyword>
<dbReference type="PANTHER" id="PTHR43481:SF4">
    <property type="entry name" value="GLYCEROL-1-PHOSPHATE PHOSPHOHYDROLASE 1-RELATED"/>
    <property type="match status" value="1"/>
</dbReference>
<comment type="caution">
    <text evidence="1">The sequence shown here is derived from an EMBL/GenBank/DDBJ whole genome shotgun (WGS) entry which is preliminary data.</text>
</comment>
<keyword evidence="1" id="KW-0378">Hydrolase</keyword>
<protein>
    <submittedName>
        <fullName evidence="1">HAD-IA family hydrolase</fullName>
    </submittedName>
</protein>
<dbReference type="RefSeq" id="WP_387716294.1">
    <property type="nucleotide sequence ID" value="NZ_JBIAPI010000002.1"/>
</dbReference>
<dbReference type="PANTHER" id="PTHR43481">
    <property type="entry name" value="FRUCTOSE-1-PHOSPHATE PHOSPHATASE"/>
    <property type="match status" value="1"/>
</dbReference>
<sequence length="117" mass="11849">MDQQGAAGISLPSVTITAADVAAGKPAPDGYLLAAHKLGRPIEHCVVFEDSVAGVAAGIAAGPHCIVGVGEQALDGPADLVVRDLSGTRRTEHGLRFAEASILRSPGRDLGQCTVVL</sequence>
<name>A0ABW6QPU3_9NOCA</name>
<gene>
    <name evidence="1" type="ORF">ACFYV7_10650</name>
</gene>
<dbReference type="GO" id="GO:0016787">
    <property type="term" value="F:hydrolase activity"/>
    <property type="evidence" value="ECO:0007669"/>
    <property type="project" value="UniProtKB-KW"/>
</dbReference>
<organism evidence="1 2">
    <name type="scientific">Nocardia suismassiliense</name>
    <dbReference type="NCBI Taxonomy" id="2077092"/>
    <lineage>
        <taxon>Bacteria</taxon>
        <taxon>Bacillati</taxon>
        <taxon>Actinomycetota</taxon>
        <taxon>Actinomycetes</taxon>
        <taxon>Mycobacteriales</taxon>
        <taxon>Nocardiaceae</taxon>
        <taxon>Nocardia</taxon>
    </lineage>
</organism>
<dbReference type="NCBIfam" id="TIGR01509">
    <property type="entry name" value="HAD-SF-IA-v3"/>
    <property type="match status" value="1"/>
</dbReference>
<reference evidence="1 2" key="1">
    <citation type="submission" date="2024-10" db="EMBL/GenBank/DDBJ databases">
        <title>The Natural Products Discovery Center: Release of the First 8490 Sequenced Strains for Exploring Actinobacteria Biosynthetic Diversity.</title>
        <authorList>
            <person name="Kalkreuter E."/>
            <person name="Kautsar S.A."/>
            <person name="Yang D."/>
            <person name="Bader C.D."/>
            <person name="Teijaro C.N."/>
            <person name="Fluegel L."/>
            <person name="Davis C.M."/>
            <person name="Simpson J.R."/>
            <person name="Lauterbach L."/>
            <person name="Steele A.D."/>
            <person name="Gui C."/>
            <person name="Meng S."/>
            <person name="Li G."/>
            <person name="Viehrig K."/>
            <person name="Ye F."/>
            <person name="Su P."/>
            <person name="Kiefer A.F."/>
            <person name="Nichols A."/>
            <person name="Cepeda A.J."/>
            <person name="Yan W."/>
            <person name="Fan B."/>
            <person name="Jiang Y."/>
            <person name="Adhikari A."/>
            <person name="Zheng C.-J."/>
            <person name="Schuster L."/>
            <person name="Cowan T.M."/>
            <person name="Smanski M.J."/>
            <person name="Chevrette M.G."/>
            <person name="De Carvalho L.P.S."/>
            <person name="Shen B."/>
        </authorList>
    </citation>
    <scope>NUCLEOTIDE SEQUENCE [LARGE SCALE GENOMIC DNA]</scope>
    <source>
        <strain evidence="1 2">NPDC003040</strain>
    </source>
</reference>
<dbReference type="Pfam" id="PF00702">
    <property type="entry name" value="Hydrolase"/>
    <property type="match status" value="1"/>
</dbReference>
<dbReference type="Proteomes" id="UP001601948">
    <property type="component" value="Unassembled WGS sequence"/>
</dbReference>
<dbReference type="InterPro" id="IPR006439">
    <property type="entry name" value="HAD-SF_hydro_IA"/>
</dbReference>
<evidence type="ECO:0000313" key="1">
    <source>
        <dbReference type="EMBL" id="MFF3223242.1"/>
    </source>
</evidence>
<proteinExistence type="predicted"/>
<evidence type="ECO:0000313" key="2">
    <source>
        <dbReference type="Proteomes" id="UP001601948"/>
    </source>
</evidence>
<dbReference type="InterPro" id="IPR023214">
    <property type="entry name" value="HAD_sf"/>
</dbReference>
<accession>A0ABW6QPU3</accession>
<dbReference type="InterPro" id="IPR051806">
    <property type="entry name" value="HAD-like_SPP"/>
</dbReference>
<dbReference type="InterPro" id="IPR036412">
    <property type="entry name" value="HAD-like_sf"/>
</dbReference>